<dbReference type="SUPFAM" id="SSF53098">
    <property type="entry name" value="Ribonuclease H-like"/>
    <property type="match status" value="1"/>
</dbReference>
<dbReference type="InterPro" id="IPR012337">
    <property type="entry name" value="RNaseH-like_sf"/>
</dbReference>
<name>A0A2P4XFY4_9STRA</name>
<evidence type="ECO:0000313" key="3">
    <source>
        <dbReference type="EMBL" id="POM64452.1"/>
    </source>
</evidence>
<evidence type="ECO:0000259" key="2">
    <source>
        <dbReference type="Pfam" id="PF05699"/>
    </source>
</evidence>
<feature type="region of interest" description="Disordered" evidence="1">
    <location>
        <begin position="65"/>
        <end position="86"/>
    </location>
</feature>
<evidence type="ECO:0000256" key="1">
    <source>
        <dbReference type="SAM" id="MobiDB-lite"/>
    </source>
</evidence>
<dbReference type="AlphaFoldDB" id="A0A2P4XFY4"/>
<proteinExistence type="predicted"/>
<reference evidence="3 4" key="1">
    <citation type="journal article" date="2017" name="Genome Biol. Evol.">
        <title>Phytophthora megakarya and P. palmivora, closely related causal agents of cacao black pod rot, underwent increases in genome sizes and gene numbers by different mechanisms.</title>
        <authorList>
            <person name="Ali S.S."/>
            <person name="Shao J."/>
            <person name="Lary D.J."/>
            <person name="Kronmiller B."/>
            <person name="Shen D."/>
            <person name="Strem M.D."/>
            <person name="Amoako-Attah I."/>
            <person name="Akrofi A.Y."/>
            <person name="Begoude B.A."/>
            <person name="Ten Hoopen G.M."/>
            <person name="Coulibaly K."/>
            <person name="Kebe B.I."/>
            <person name="Melnick R.L."/>
            <person name="Guiltinan M.J."/>
            <person name="Tyler B.M."/>
            <person name="Meinhardt L.W."/>
            <person name="Bailey B.A."/>
        </authorList>
    </citation>
    <scope>NUCLEOTIDE SEQUENCE [LARGE SCALE GENOMIC DNA]</scope>
    <source>
        <strain evidence="4">sbr112.9</strain>
    </source>
</reference>
<dbReference type="Proteomes" id="UP000237271">
    <property type="component" value="Unassembled WGS sequence"/>
</dbReference>
<dbReference type="OrthoDB" id="127680at2759"/>
<accession>A0A2P4XFY4</accession>
<feature type="compositionally biased region" description="Polar residues" evidence="1">
    <location>
        <begin position="75"/>
        <end position="86"/>
    </location>
</feature>
<comment type="caution">
    <text evidence="3">The sequence shown here is derived from an EMBL/GenBank/DDBJ whole genome shotgun (WGS) entry which is preliminary data.</text>
</comment>
<gene>
    <name evidence="3" type="ORF">PHPALM_20008</name>
</gene>
<keyword evidence="4" id="KW-1185">Reference proteome</keyword>
<dbReference type="Pfam" id="PF05699">
    <property type="entry name" value="Dimer_Tnp_hAT"/>
    <property type="match status" value="1"/>
</dbReference>
<dbReference type="GO" id="GO:0046983">
    <property type="term" value="F:protein dimerization activity"/>
    <property type="evidence" value="ECO:0007669"/>
    <property type="project" value="InterPro"/>
</dbReference>
<feature type="domain" description="HAT C-terminal dimerisation" evidence="2">
    <location>
        <begin position="162"/>
        <end position="237"/>
    </location>
</feature>
<protein>
    <recommendedName>
        <fullName evidence="2">HAT C-terminal dimerisation domain-containing protein</fullName>
    </recommendedName>
</protein>
<dbReference type="InterPro" id="IPR008906">
    <property type="entry name" value="HATC_C_dom"/>
</dbReference>
<evidence type="ECO:0000313" key="4">
    <source>
        <dbReference type="Proteomes" id="UP000237271"/>
    </source>
</evidence>
<sequence>MRTLHQIASRLPEPSVAIGMALLLDPRTKRSAANYLRIPDTSEAATEKILTKAKEGLRTEHRVICEEETSTSTSRSPSGDCNSSSDTELDLLCGEEVTQSTEESVADADAALNAKADELLEQWLNLRIEWDQVAKHQYSDKKGEMVLSRLTIRNRRHRNVRVWNVEQLCQQINVCQWFAESGQARFPSVAKLARVWLGRSCSTAFQKRVFSTGTFVMCTLRTRTDNERAQRQLVLRHNRDGFVTWSKANAAVVR</sequence>
<organism evidence="3 4">
    <name type="scientific">Phytophthora palmivora</name>
    <dbReference type="NCBI Taxonomy" id="4796"/>
    <lineage>
        <taxon>Eukaryota</taxon>
        <taxon>Sar</taxon>
        <taxon>Stramenopiles</taxon>
        <taxon>Oomycota</taxon>
        <taxon>Peronosporomycetes</taxon>
        <taxon>Peronosporales</taxon>
        <taxon>Peronosporaceae</taxon>
        <taxon>Phytophthora</taxon>
    </lineage>
</organism>
<dbReference type="EMBL" id="NCKW01011100">
    <property type="protein sequence ID" value="POM64452.1"/>
    <property type="molecule type" value="Genomic_DNA"/>
</dbReference>